<reference evidence="7" key="2">
    <citation type="submission" date="2020-08" db="EMBL/GenBank/DDBJ databases">
        <authorList>
            <person name="Cejkova D."/>
            <person name="Kubasova T."/>
            <person name="Jahodarova E."/>
            <person name="Rychlik I."/>
        </authorList>
    </citation>
    <scope>NUCLEOTIDE SEQUENCE</scope>
    <source>
        <strain evidence="7">An423</strain>
    </source>
</reference>
<dbReference type="AlphaFoldDB" id="A0A7W8D1H2"/>
<keyword evidence="3 6" id="KW-0238">DNA-binding</keyword>
<dbReference type="Proteomes" id="UP000775500">
    <property type="component" value="Unassembled WGS sequence"/>
</dbReference>
<dbReference type="GO" id="GO:0030246">
    <property type="term" value="F:carbohydrate binding"/>
    <property type="evidence" value="ECO:0007669"/>
    <property type="project" value="InterPro"/>
</dbReference>
<evidence type="ECO:0000313" key="8">
    <source>
        <dbReference type="Proteomes" id="UP000521313"/>
    </source>
</evidence>
<keyword evidence="4" id="KW-0804">Transcription</keyword>
<evidence type="ECO:0000256" key="3">
    <source>
        <dbReference type="ARBA" id="ARBA00023125"/>
    </source>
</evidence>
<reference evidence="6 8" key="1">
    <citation type="submission" date="2020-08" db="EMBL/GenBank/DDBJ databases">
        <title>Genomic Encyclopedia of Type Strains, Phase IV (KMG-IV): sequencing the most valuable type-strain genomes for metagenomic binning, comparative biology and taxonomic classification.</title>
        <authorList>
            <person name="Goeker M."/>
        </authorList>
    </citation>
    <scope>NUCLEOTIDE SEQUENCE [LARGE SCALE GENOMIC DNA]</scope>
    <source>
        <strain evidence="6 8">DSM 26963</strain>
    </source>
</reference>
<dbReference type="PANTHER" id="PTHR34294:SF5">
    <property type="entry name" value="CENTRAL GLYCOLYTIC GENES REGULATOR"/>
    <property type="match status" value="1"/>
</dbReference>
<dbReference type="EMBL" id="JACHHD010000002">
    <property type="protein sequence ID" value="MBB5184293.1"/>
    <property type="molecule type" value="Genomic_DNA"/>
</dbReference>
<dbReference type="Gene3D" id="3.40.50.1360">
    <property type="match status" value="1"/>
</dbReference>
<dbReference type="PANTHER" id="PTHR34294">
    <property type="entry name" value="TRANSCRIPTIONAL REGULATOR-RELATED"/>
    <property type="match status" value="1"/>
</dbReference>
<dbReference type="Gene3D" id="1.10.10.60">
    <property type="entry name" value="Homeodomain-like"/>
    <property type="match status" value="1"/>
</dbReference>
<dbReference type="Proteomes" id="UP000521313">
    <property type="component" value="Unassembled WGS sequence"/>
</dbReference>
<feature type="domain" description="Sugar-binding" evidence="5">
    <location>
        <begin position="66"/>
        <end position="318"/>
    </location>
</feature>
<evidence type="ECO:0000259" key="5">
    <source>
        <dbReference type="Pfam" id="PF04198"/>
    </source>
</evidence>
<dbReference type="GO" id="GO:0006355">
    <property type="term" value="P:regulation of DNA-templated transcription"/>
    <property type="evidence" value="ECO:0007669"/>
    <property type="project" value="InterPro"/>
</dbReference>
<dbReference type="InterPro" id="IPR037171">
    <property type="entry name" value="NagB/RpiA_transferase-like"/>
</dbReference>
<gene>
    <name evidence="7" type="ORF">H5982_08815</name>
    <name evidence="6" type="ORF">HNQ43_000328</name>
</gene>
<comment type="similarity">
    <text evidence="1">Belongs to the SorC transcriptional regulatory family.</text>
</comment>
<evidence type="ECO:0000256" key="1">
    <source>
        <dbReference type="ARBA" id="ARBA00010466"/>
    </source>
</evidence>
<reference evidence="7 9" key="3">
    <citation type="journal article" date="2021" name="Sci. Rep.">
        <title>The distribution of antibiotic resistance genes in chicken gut microbiota commensals.</title>
        <authorList>
            <person name="Juricova H."/>
            <person name="Matiasovicova J."/>
            <person name="Kubasova T."/>
            <person name="Cejkova D."/>
            <person name="Rychlik I."/>
        </authorList>
    </citation>
    <scope>NUCLEOTIDE SEQUENCE [LARGE SCALE GENOMIC DNA]</scope>
    <source>
        <strain evidence="7 9">An423</strain>
    </source>
</reference>
<dbReference type="SUPFAM" id="SSF100950">
    <property type="entry name" value="NagB/RpiA/CoA transferase-like"/>
    <property type="match status" value="1"/>
</dbReference>
<accession>A0A7W8D1H2</accession>
<comment type="caution">
    <text evidence="6">The sequence shown here is derived from an EMBL/GenBank/DDBJ whole genome shotgun (WGS) entry which is preliminary data.</text>
</comment>
<evidence type="ECO:0000256" key="4">
    <source>
        <dbReference type="ARBA" id="ARBA00023163"/>
    </source>
</evidence>
<name>A0A7W8D1H2_9FIRM</name>
<evidence type="ECO:0000313" key="6">
    <source>
        <dbReference type="EMBL" id="MBB5184293.1"/>
    </source>
</evidence>
<sequence length="331" mass="37270">MKKIIDDERLIYKCCHFYYKDGLGQKEISDRLGISRTTVSRLLQAGKEKGIVKIDVINVYGSMYDDLERKLEDRLHLKEVLIIDENEFETQFEHQERVNEEALKYLSRIFRDKDYIGVSMGRTLFNIANSKELADERDAIFVPVVGGVGYGQSNEGFHANDIAAAFAKKFGGSSIPFYAPAMFNNRDIMKGFLEERSIRKVTDLFAKLHTVVMGIGCTDRDGTLSQSGYLTPEELQEFSKKGVVGDCLLKLVDANGNEEAFSDFNDRVMGLRKEQLVTIPNRVGIAVGRNKGQAVLGVIRSQKVNILITDVSCVQKMIELLDKEAAECQEN</sequence>
<evidence type="ECO:0000256" key="2">
    <source>
        <dbReference type="ARBA" id="ARBA00023015"/>
    </source>
</evidence>
<dbReference type="RefSeq" id="WP_183374143.1">
    <property type="nucleotide sequence ID" value="NZ_CALVCN010000047.1"/>
</dbReference>
<dbReference type="GO" id="GO:0003677">
    <property type="term" value="F:DNA binding"/>
    <property type="evidence" value="ECO:0007669"/>
    <property type="project" value="UniProtKB-KW"/>
</dbReference>
<organism evidence="6 8">
    <name type="scientific">Faecalicoccus acidiformans</name>
    <dbReference type="NCBI Taxonomy" id="915173"/>
    <lineage>
        <taxon>Bacteria</taxon>
        <taxon>Bacillati</taxon>
        <taxon>Bacillota</taxon>
        <taxon>Erysipelotrichia</taxon>
        <taxon>Erysipelotrichales</taxon>
        <taxon>Erysipelotrichaceae</taxon>
        <taxon>Faecalicoccus</taxon>
    </lineage>
</organism>
<evidence type="ECO:0000313" key="9">
    <source>
        <dbReference type="Proteomes" id="UP000775500"/>
    </source>
</evidence>
<keyword evidence="9" id="KW-1185">Reference proteome</keyword>
<dbReference type="EMBL" id="JACJLU010000014">
    <property type="protein sequence ID" value="MBM6832182.1"/>
    <property type="molecule type" value="Genomic_DNA"/>
</dbReference>
<dbReference type="Pfam" id="PF04198">
    <property type="entry name" value="Sugar-bind"/>
    <property type="match status" value="1"/>
</dbReference>
<keyword evidence="2" id="KW-0805">Transcription regulation</keyword>
<dbReference type="InterPro" id="IPR051054">
    <property type="entry name" value="SorC_transcr_regulators"/>
</dbReference>
<evidence type="ECO:0000313" key="7">
    <source>
        <dbReference type="EMBL" id="MBM6832182.1"/>
    </source>
</evidence>
<dbReference type="InterPro" id="IPR007324">
    <property type="entry name" value="Sugar-bd_dom_put"/>
</dbReference>
<protein>
    <submittedName>
        <fullName evidence="6">DNA-binding transcriptional regulator LsrR (DeoR family)</fullName>
    </submittedName>
    <submittedName>
        <fullName evidence="7">Winged helix-turn-helix transcriptional regulator</fullName>
    </submittedName>
</protein>
<proteinExistence type="inferred from homology"/>